<organism evidence="2 3">
    <name type="scientific">Saccoglossus kowalevskii</name>
    <name type="common">Acorn worm</name>
    <dbReference type="NCBI Taxonomy" id="10224"/>
    <lineage>
        <taxon>Eukaryota</taxon>
        <taxon>Metazoa</taxon>
        <taxon>Hemichordata</taxon>
        <taxon>Enteropneusta</taxon>
        <taxon>Harrimaniidae</taxon>
        <taxon>Saccoglossus</taxon>
    </lineage>
</organism>
<evidence type="ECO:0000313" key="3">
    <source>
        <dbReference type="RefSeq" id="XP_006811355.1"/>
    </source>
</evidence>
<accession>A0ABM0LUB4</accession>
<feature type="compositionally biased region" description="Basic and acidic residues" evidence="1">
    <location>
        <begin position="243"/>
        <end position="267"/>
    </location>
</feature>
<dbReference type="RefSeq" id="XP_006811355.1">
    <property type="nucleotide sequence ID" value="XM_006811292.1"/>
</dbReference>
<dbReference type="Proteomes" id="UP000694865">
    <property type="component" value="Unplaced"/>
</dbReference>
<reference evidence="3" key="1">
    <citation type="submission" date="2025-08" db="UniProtKB">
        <authorList>
            <consortium name="RefSeq"/>
        </authorList>
    </citation>
    <scope>IDENTIFICATION</scope>
    <source>
        <tissue evidence="3">Testes</tissue>
    </source>
</reference>
<feature type="compositionally biased region" description="Low complexity" evidence="1">
    <location>
        <begin position="230"/>
        <end position="242"/>
    </location>
</feature>
<feature type="region of interest" description="Disordered" evidence="1">
    <location>
        <begin position="221"/>
        <end position="319"/>
    </location>
</feature>
<keyword evidence="2" id="KW-1185">Reference proteome</keyword>
<sequence length="399" mass="45834">MAWNLATCDHPAVLQHMQEANTQLLNEIRKIRCSEYKKLFQQTRSFLDALERTPLARHRSYGPSVRTMRQIRDCYHTSQKMDGERTTHYTVLLGYFIHLGDELRQLAINVKEWLGEPVEQLTVHPSQEACGRKILEELAFWDTFLNEDNDFTDLHKYKTLEEFRGLNTGEVSIYGAVVNLLPVMLKTIELITQEVTKWLNTTYRLGMGIFRNGRSILVQESSNGPAVRPGSRAGSYAGSRSGSRAEPRPVSSRDHRPSSRASYEHQRPGSRSSAMVERPSTARDRPCSRYGHTIATQTDFQRPASKDITRPASRDAPRTRIVSAPVSRRSYGKSQLNNLHPDTMEEYPYWNDLHGSPPPRYHITSTRNCTYTSETTDTNVDMVVPPDYFDRSHIYHPRY</sequence>
<evidence type="ECO:0000313" key="2">
    <source>
        <dbReference type="Proteomes" id="UP000694865"/>
    </source>
</evidence>
<evidence type="ECO:0000256" key="1">
    <source>
        <dbReference type="SAM" id="MobiDB-lite"/>
    </source>
</evidence>
<protein>
    <submittedName>
        <fullName evidence="3">Uncharacterized protein LOC100366434 isoform X2</fullName>
    </submittedName>
</protein>
<name>A0ABM0LUB4_SACKO</name>
<dbReference type="GeneID" id="100366434"/>
<feature type="compositionally biased region" description="Basic and acidic residues" evidence="1">
    <location>
        <begin position="304"/>
        <end position="318"/>
    </location>
</feature>
<proteinExistence type="predicted"/>
<gene>
    <name evidence="3" type="primary">LOC100366434</name>
</gene>